<dbReference type="EMBL" id="AEXY01000020">
    <property type="protein sequence ID" value="EGD36105.1"/>
    <property type="molecule type" value="Genomic_DNA"/>
</dbReference>
<dbReference type="Proteomes" id="UP000003530">
    <property type="component" value="Unassembled WGS sequence"/>
</dbReference>
<name>F0IN45_STRSA</name>
<evidence type="ECO:0000313" key="1">
    <source>
        <dbReference type="EMBL" id="EGD36105.1"/>
    </source>
</evidence>
<reference evidence="1 2" key="1">
    <citation type="submission" date="2011-02" db="EMBL/GenBank/DDBJ databases">
        <authorList>
            <person name="Muzny D."/>
            <person name="Qin X."/>
            <person name="Deng J."/>
            <person name="Jiang H."/>
            <person name="Liu Y."/>
            <person name="Qu J."/>
            <person name="Song X.-Z."/>
            <person name="Zhang L."/>
            <person name="Thornton R."/>
            <person name="Coyle M."/>
            <person name="Francisco L."/>
            <person name="Jackson L."/>
            <person name="Javaid M."/>
            <person name="Korchina V."/>
            <person name="Kovar C."/>
            <person name="Mata R."/>
            <person name="Mathew T."/>
            <person name="Ngo R."/>
            <person name="Nguyen L."/>
            <person name="Nguyen N."/>
            <person name="Okwuonu G."/>
            <person name="Ongeri F."/>
            <person name="Pham C."/>
            <person name="Simmons D."/>
            <person name="Wilczek-Boney K."/>
            <person name="Hale W."/>
            <person name="Jakkamsetti A."/>
            <person name="Pham P."/>
            <person name="Ruth R."/>
            <person name="San Lucas F."/>
            <person name="Warren J."/>
            <person name="Zhang J."/>
            <person name="Zhao Z."/>
            <person name="Zhou C."/>
            <person name="Zhu D."/>
            <person name="Lee S."/>
            <person name="Bess C."/>
            <person name="Blankenburg K."/>
            <person name="Forbes L."/>
            <person name="Fu Q."/>
            <person name="Gubbala S."/>
            <person name="Hirani K."/>
            <person name="Jayaseelan J.C."/>
            <person name="Lara F."/>
            <person name="Munidasa M."/>
            <person name="Palculict T."/>
            <person name="Patil S."/>
            <person name="Pu L.-L."/>
            <person name="Saada N."/>
            <person name="Tang L."/>
            <person name="Weissenberger G."/>
            <person name="Zhu Y."/>
            <person name="Hemphill L."/>
            <person name="Shang Y."/>
            <person name="Youmans B."/>
            <person name="Ayvaz T."/>
            <person name="Ross M."/>
            <person name="Santibanez J."/>
            <person name="Aqrawi P."/>
            <person name="Gross S."/>
            <person name="Joshi V."/>
            <person name="Fowler G."/>
            <person name="Nazareth L."/>
            <person name="Reid J."/>
            <person name="Worley K."/>
            <person name="Petrosino J."/>
            <person name="Highlander S."/>
            <person name="Gibbs R."/>
        </authorList>
    </citation>
    <scope>NUCLEOTIDE SEQUENCE [LARGE SCALE GENOMIC DNA]</scope>
    <source>
        <strain evidence="1 2">SK150</strain>
    </source>
</reference>
<comment type="caution">
    <text evidence="1">The sequence shown here is derived from an EMBL/GenBank/DDBJ whole genome shotgun (WGS) entry which is preliminary data.</text>
</comment>
<accession>F0IN45</accession>
<gene>
    <name evidence="1" type="ORF">HMPREF9383_1548</name>
</gene>
<proteinExistence type="predicted"/>
<organism evidence="1 2">
    <name type="scientific">Streptococcus sanguinis SK150</name>
    <dbReference type="NCBI Taxonomy" id="888811"/>
    <lineage>
        <taxon>Bacteria</taxon>
        <taxon>Bacillati</taxon>
        <taxon>Bacillota</taxon>
        <taxon>Bacilli</taxon>
        <taxon>Lactobacillales</taxon>
        <taxon>Streptococcaceae</taxon>
        <taxon>Streptococcus</taxon>
    </lineage>
</organism>
<dbReference type="HOGENOM" id="CLU_2902493_0_0_9"/>
<dbReference type="AlphaFoldDB" id="F0IN45"/>
<protein>
    <submittedName>
        <fullName evidence="1">Uncharacterized protein</fullName>
    </submittedName>
</protein>
<sequence length="62" mass="7006">MITFPTDFQFRILLVSSTSLLASSNKLAIIGSKAKLQINYDLNRFSKSINQNPQSHDWGIVH</sequence>
<evidence type="ECO:0000313" key="2">
    <source>
        <dbReference type="Proteomes" id="UP000003530"/>
    </source>
</evidence>